<dbReference type="EMBL" id="KB908877">
    <property type="protein sequence ID" value="EOA80739.1"/>
    <property type="molecule type" value="Genomic_DNA"/>
</dbReference>
<evidence type="ECO:0000313" key="2">
    <source>
        <dbReference type="EMBL" id="EOA80739.1"/>
    </source>
</evidence>
<dbReference type="AlphaFoldDB" id="R0JT83"/>
<gene>
    <name evidence="2" type="ORF">SETTUDRAFT_99677</name>
</gene>
<reference evidence="2 3" key="2">
    <citation type="journal article" date="2013" name="PLoS Genet.">
        <title>Comparative genome structure, secondary metabolite, and effector coding capacity across Cochliobolus pathogens.</title>
        <authorList>
            <person name="Condon B.J."/>
            <person name="Leng Y."/>
            <person name="Wu D."/>
            <person name="Bushley K.E."/>
            <person name="Ohm R.A."/>
            <person name="Otillar R."/>
            <person name="Martin J."/>
            <person name="Schackwitz W."/>
            <person name="Grimwood J."/>
            <person name="MohdZainudin N."/>
            <person name="Xue C."/>
            <person name="Wang R."/>
            <person name="Manning V.A."/>
            <person name="Dhillon B."/>
            <person name="Tu Z.J."/>
            <person name="Steffenson B.J."/>
            <person name="Salamov A."/>
            <person name="Sun H."/>
            <person name="Lowry S."/>
            <person name="LaButti K."/>
            <person name="Han J."/>
            <person name="Copeland A."/>
            <person name="Lindquist E."/>
            <person name="Barry K."/>
            <person name="Schmutz J."/>
            <person name="Baker S.E."/>
            <person name="Ciuffetti L.M."/>
            <person name="Grigoriev I.V."/>
            <person name="Zhong S."/>
            <person name="Turgeon B.G."/>
        </authorList>
    </citation>
    <scope>NUCLEOTIDE SEQUENCE [LARGE SCALE GENOMIC DNA]</scope>
    <source>
        <strain evidence="3">28A</strain>
    </source>
</reference>
<dbReference type="HOGENOM" id="CLU_161521_0_0_1"/>
<protein>
    <submittedName>
        <fullName evidence="2">Uncharacterized protein</fullName>
    </submittedName>
</protein>
<sequence>RKRLAVRKQKVAQAYGNSRDELEHNINNAFDQHSEQESSAHRAQLERLQHLVAHKASIEAAMAKQLAGLKKAYDAHSRDVQSVVSRRLKEMK</sequence>
<evidence type="ECO:0000313" key="3">
    <source>
        <dbReference type="Proteomes" id="UP000016935"/>
    </source>
</evidence>
<keyword evidence="3" id="KW-1185">Reference proteome</keyword>
<organism evidence="2 3">
    <name type="scientific">Exserohilum turcicum (strain 28A)</name>
    <name type="common">Northern leaf blight fungus</name>
    <name type="synonym">Setosphaeria turcica</name>
    <dbReference type="NCBI Taxonomy" id="671987"/>
    <lineage>
        <taxon>Eukaryota</taxon>
        <taxon>Fungi</taxon>
        <taxon>Dikarya</taxon>
        <taxon>Ascomycota</taxon>
        <taxon>Pezizomycotina</taxon>
        <taxon>Dothideomycetes</taxon>
        <taxon>Pleosporomycetidae</taxon>
        <taxon>Pleosporales</taxon>
        <taxon>Pleosporineae</taxon>
        <taxon>Pleosporaceae</taxon>
        <taxon>Exserohilum</taxon>
    </lineage>
</organism>
<dbReference type="eggNOG" id="ENOG502SWN2">
    <property type="taxonomic scope" value="Eukaryota"/>
</dbReference>
<feature type="region of interest" description="Disordered" evidence="1">
    <location>
        <begin position="1"/>
        <end position="22"/>
    </location>
</feature>
<evidence type="ECO:0000256" key="1">
    <source>
        <dbReference type="SAM" id="MobiDB-lite"/>
    </source>
</evidence>
<proteinExistence type="predicted"/>
<reference evidence="2 3" key="1">
    <citation type="journal article" date="2012" name="PLoS Pathog.">
        <title>Diverse lifestyles and strategies of plant pathogenesis encoded in the genomes of eighteen Dothideomycetes fungi.</title>
        <authorList>
            <person name="Ohm R.A."/>
            <person name="Feau N."/>
            <person name="Henrissat B."/>
            <person name="Schoch C.L."/>
            <person name="Horwitz B.A."/>
            <person name="Barry K.W."/>
            <person name="Condon B.J."/>
            <person name="Copeland A.C."/>
            <person name="Dhillon B."/>
            <person name="Glaser F."/>
            <person name="Hesse C.N."/>
            <person name="Kosti I."/>
            <person name="LaButti K."/>
            <person name="Lindquist E.A."/>
            <person name="Lucas S."/>
            <person name="Salamov A.A."/>
            <person name="Bradshaw R.E."/>
            <person name="Ciuffetti L."/>
            <person name="Hamelin R.C."/>
            <person name="Kema G.H.J."/>
            <person name="Lawrence C."/>
            <person name="Scott J.A."/>
            <person name="Spatafora J.W."/>
            <person name="Turgeon B.G."/>
            <person name="de Wit P.J.G.M."/>
            <person name="Zhong S."/>
            <person name="Goodwin S.B."/>
            <person name="Grigoriev I.V."/>
        </authorList>
    </citation>
    <scope>NUCLEOTIDE SEQUENCE [LARGE SCALE GENOMIC DNA]</scope>
    <source>
        <strain evidence="3">28A</strain>
    </source>
</reference>
<dbReference type="GeneID" id="19406447"/>
<dbReference type="OrthoDB" id="3747906at2759"/>
<dbReference type="RefSeq" id="XP_008031370.1">
    <property type="nucleotide sequence ID" value="XM_008033179.1"/>
</dbReference>
<feature type="compositionally biased region" description="Basic residues" evidence="1">
    <location>
        <begin position="1"/>
        <end position="10"/>
    </location>
</feature>
<feature type="non-terminal residue" evidence="2">
    <location>
        <position position="1"/>
    </location>
</feature>
<name>R0JT83_EXST2</name>
<dbReference type="Proteomes" id="UP000016935">
    <property type="component" value="Unassembled WGS sequence"/>
</dbReference>
<accession>R0JT83</accession>